<name>A0A669P6S8_PHACC</name>
<evidence type="ECO:0000313" key="2">
    <source>
        <dbReference type="Proteomes" id="UP000472261"/>
    </source>
</evidence>
<evidence type="ECO:0000313" key="1">
    <source>
        <dbReference type="Ensembl" id="ENSPCLP00000004542.1"/>
    </source>
</evidence>
<reference evidence="1" key="1">
    <citation type="submission" date="2025-08" db="UniProtKB">
        <authorList>
            <consortium name="Ensembl"/>
        </authorList>
    </citation>
    <scope>IDENTIFICATION</scope>
</reference>
<dbReference type="AlphaFoldDB" id="A0A669P6S8"/>
<organism evidence="1 2">
    <name type="scientific">Phasianus colchicus</name>
    <name type="common">Common pheasant</name>
    <dbReference type="NCBI Taxonomy" id="9054"/>
    <lineage>
        <taxon>Eukaryota</taxon>
        <taxon>Metazoa</taxon>
        <taxon>Chordata</taxon>
        <taxon>Craniata</taxon>
        <taxon>Vertebrata</taxon>
        <taxon>Euteleostomi</taxon>
        <taxon>Archelosauria</taxon>
        <taxon>Archosauria</taxon>
        <taxon>Dinosauria</taxon>
        <taxon>Saurischia</taxon>
        <taxon>Theropoda</taxon>
        <taxon>Coelurosauria</taxon>
        <taxon>Aves</taxon>
        <taxon>Neognathae</taxon>
        <taxon>Galloanserae</taxon>
        <taxon>Galliformes</taxon>
        <taxon>Phasianidae</taxon>
        <taxon>Phasianinae</taxon>
        <taxon>Phasianus</taxon>
    </lineage>
</organism>
<accession>A0A669P6S8</accession>
<dbReference type="Ensembl" id="ENSPCLT00000006369.1">
    <property type="protein sequence ID" value="ENSPCLP00000004542.1"/>
    <property type="gene ID" value="ENSPCLG00000003939.1"/>
</dbReference>
<proteinExistence type="predicted"/>
<keyword evidence="2" id="KW-1185">Reference proteome</keyword>
<dbReference type="Proteomes" id="UP000472261">
    <property type="component" value="Unplaced"/>
</dbReference>
<reference evidence="1" key="2">
    <citation type="submission" date="2025-09" db="UniProtKB">
        <authorList>
            <consortium name="Ensembl"/>
        </authorList>
    </citation>
    <scope>IDENTIFICATION</scope>
</reference>
<protein>
    <recommendedName>
        <fullName evidence="3">Phosphatase and actin regulator 1</fullName>
    </recommendedName>
</protein>
<sequence>MDYFLDVESAQRMFYSQGAQARRATLLTVPTLMSASSEEDIDRRPIRRLRSKSDTPYLEEARICFNLDTARRATLLTVPTLMAASSEEDIDRRPIRRVRSKSDTPYLAEARISFNLEAASLRGRNPSLQNVCQGSPDVKQAHLSNRLSLPLDICKSMYFSVCSKSFSTEHAWSIRHVLEMYIFLSKKNCVAGDATCRSLTTVLRMPCGK</sequence>
<evidence type="ECO:0008006" key="3">
    <source>
        <dbReference type="Google" id="ProtNLM"/>
    </source>
</evidence>